<dbReference type="InterPro" id="IPR028082">
    <property type="entry name" value="Peripla_BP_I"/>
</dbReference>
<dbReference type="SMART" id="SM00354">
    <property type="entry name" value="HTH_LACI"/>
    <property type="match status" value="1"/>
</dbReference>
<evidence type="ECO:0000256" key="2">
    <source>
        <dbReference type="ARBA" id="ARBA00023015"/>
    </source>
</evidence>
<dbReference type="PANTHER" id="PTHR30146:SF148">
    <property type="entry name" value="HTH-TYPE TRANSCRIPTIONAL REPRESSOR PURR-RELATED"/>
    <property type="match status" value="1"/>
</dbReference>
<dbReference type="CDD" id="cd06267">
    <property type="entry name" value="PBP1_LacI_sugar_binding-like"/>
    <property type="match status" value="1"/>
</dbReference>
<accession>A0A2S6HYG3</accession>
<evidence type="ECO:0000259" key="5">
    <source>
        <dbReference type="PROSITE" id="PS50932"/>
    </source>
</evidence>
<keyword evidence="3" id="KW-0238">DNA-binding</keyword>
<dbReference type="PRINTS" id="PR00036">
    <property type="entry name" value="HTHLACI"/>
</dbReference>
<sequence>MSVTIKDIAKLSGVGISTVSRVLNGSGFASPVTKQKVMAAVHELNYIPNNNARNLKRTQTKTIAVLVKSITNPFFQKMIHTIEQKTMLRGYCLELRNVNSNGQEMLIAQQEVMDKNLCGIILMGGGFEYTEEDFKHLGVPCVLLTVSADDKVNKDLYSSVIIDDEAENFKATDYLIKLGHKRIGCIYNAYGQLKTPNTLRFEGYKRALLENGIPFDPLLVSSFNTSQSGYEFGFNMMKNLMMRNKDMTAVVAMADIMAVGAAKAILSEGLRIPEDISVIGFDGIEVAEYYSPALDTISQPAEQMAVSAIDALFAMMQGEKTSHIVYEAVLLKRGSCIGLTNHS</sequence>
<dbReference type="SUPFAM" id="SSF53822">
    <property type="entry name" value="Periplasmic binding protein-like I"/>
    <property type="match status" value="1"/>
</dbReference>
<evidence type="ECO:0000256" key="4">
    <source>
        <dbReference type="ARBA" id="ARBA00023163"/>
    </source>
</evidence>
<keyword evidence="4" id="KW-0804">Transcription</keyword>
<keyword evidence="2" id="KW-0805">Transcription regulation</keyword>
<evidence type="ECO:0000313" key="6">
    <source>
        <dbReference type="EMBL" id="PPK83206.1"/>
    </source>
</evidence>
<gene>
    <name evidence="6" type="ORF">BXY41_101269</name>
</gene>
<dbReference type="InterPro" id="IPR046335">
    <property type="entry name" value="LacI/GalR-like_sensor"/>
</dbReference>
<dbReference type="OrthoDB" id="9803256at2"/>
<dbReference type="PROSITE" id="PS50932">
    <property type="entry name" value="HTH_LACI_2"/>
    <property type="match status" value="1"/>
</dbReference>
<dbReference type="CDD" id="cd01392">
    <property type="entry name" value="HTH_LacI"/>
    <property type="match status" value="1"/>
</dbReference>
<keyword evidence="1" id="KW-0678">Repressor</keyword>
<dbReference type="Pfam" id="PF13377">
    <property type="entry name" value="Peripla_BP_3"/>
    <property type="match status" value="1"/>
</dbReference>
<dbReference type="RefSeq" id="WP_104433780.1">
    <property type="nucleotide sequence ID" value="NZ_PTJA01000001.1"/>
</dbReference>
<keyword evidence="7" id="KW-1185">Reference proteome</keyword>
<dbReference type="PANTHER" id="PTHR30146">
    <property type="entry name" value="LACI-RELATED TRANSCRIPTIONAL REPRESSOR"/>
    <property type="match status" value="1"/>
</dbReference>
<dbReference type="AlphaFoldDB" id="A0A2S6HYG3"/>
<name>A0A2S6HYG3_9FIRM</name>
<evidence type="ECO:0000313" key="7">
    <source>
        <dbReference type="Proteomes" id="UP000237749"/>
    </source>
</evidence>
<organism evidence="6 7">
    <name type="scientific">Lacrimispora xylanisolvens</name>
    <dbReference type="NCBI Taxonomy" id="384636"/>
    <lineage>
        <taxon>Bacteria</taxon>
        <taxon>Bacillati</taxon>
        <taxon>Bacillota</taxon>
        <taxon>Clostridia</taxon>
        <taxon>Lachnospirales</taxon>
        <taxon>Lachnospiraceae</taxon>
        <taxon>Lacrimispora</taxon>
    </lineage>
</organism>
<proteinExistence type="predicted"/>
<dbReference type="EMBL" id="PTJA01000001">
    <property type="protein sequence ID" value="PPK83206.1"/>
    <property type="molecule type" value="Genomic_DNA"/>
</dbReference>
<dbReference type="Gene3D" id="3.40.50.2300">
    <property type="match status" value="2"/>
</dbReference>
<comment type="caution">
    <text evidence="6">The sequence shown here is derived from an EMBL/GenBank/DDBJ whole genome shotgun (WGS) entry which is preliminary data.</text>
</comment>
<reference evidence="6 7" key="1">
    <citation type="submission" date="2018-02" db="EMBL/GenBank/DDBJ databases">
        <title>Genomic Encyclopedia of Archaeal and Bacterial Type Strains, Phase II (KMG-II): from individual species to whole genera.</title>
        <authorList>
            <person name="Goeker M."/>
        </authorList>
    </citation>
    <scope>NUCLEOTIDE SEQUENCE [LARGE SCALE GENOMIC DNA]</scope>
    <source>
        <strain evidence="6 7">DSM 3808</strain>
    </source>
</reference>
<dbReference type="GO" id="GO:0003700">
    <property type="term" value="F:DNA-binding transcription factor activity"/>
    <property type="evidence" value="ECO:0007669"/>
    <property type="project" value="TreeGrafter"/>
</dbReference>
<dbReference type="GO" id="GO:0000976">
    <property type="term" value="F:transcription cis-regulatory region binding"/>
    <property type="evidence" value="ECO:0007669"/>
    <property type="project" value="TreeGrafter"/>
</dbReference>
<dbReference type="SUPFAM" id="SSF47413">
    <property type="entry name" value="lambda repressor-like DNA-binding domains"/>
    <property type="match status" value="1"/>
</dbReference>
<dbReference type="InterPro" id="IPR010982">
    <property type="entry name" value="Lambda_DNA-bd_dom_sf"/>
</dbReference>
<dbReference type="PROSITE" id="PS00356">
    <property type="entry name" value="HTH_LACI_1"/>
    <property type="match status" value="1"/>
</dbReference>
<dbReference type="InterPro" id="IPR000843">
    <property type="entry name" value="HTH_LacI"/>
</dbReference>
<dbReference type="Gene3D" id="1.10.260.40">
    <property type="entry name" value="lambda repressor-like DNA-binding domains"/>
    <property type="match status" value="1"/>
</dbReference>
<dbReference type="Proteomes" id="UP000237749">
    <property type="component" value="Unassembled WGS sequence"/>
</dbReference>
<evidence type="ECO:0000256" key="1">
    <source>
        <dbReference type="ARBA" id="ARBA00022491"/>
    </source>
</evidence>
<feature type="domain" description="HTH lacI-type" evidence="5">
    <location>
        <begin position="3"/>
        <end position="57"/>
    </location>
</feature>
<evidence type="ECO:0000256" key="3">
    <source>
        <dbReference type="ARBA" id="ARBA00023125"/>
    </source>
</evidence>
<dbReference type="Pfam" id="PF00356">
    <property type="entry name" value="LacI"/>
    <property type="match status" value="1"/>
</dbReference>
<protein>
    <submittedName>
        <fullName evidence="6">LacI family transcriptional regulator</fullName>
    </submittedName>
</protein>